<feature type="region of interest" description="Disordered" evidence="1">
    <location>
        <begin position="1360"/>
        <end position="1418"/>
    </location>
</feature>
<feature type="compositionally biased region" description="Low complexity" evidence="1">
    <location>
        <begin position="605"/>
        <end position="621"/>
    </location>
</feature>
<feature type="compositionally biased region" description="Low complexity" evidence="1">
    <location>
        <begin position="702"/>
        <end position="714"/>
    </location>
</feature>
<reference evidence="2" key="1">
    <citation type="submission" date="2021-02" db="EMBL/GenBank/DDBJ databases">
        <authorList>
            <person name="Nowell W R."/>
        </authorList>
    </citation>
    <scope>NUCLEOTIDE SEQUENCE</scope>
</reference>
<organism evidence="2 3">
    <name type="scientific">Rotaria socialis</name>
    <dbReference type="NCBI Taxonomy" id="392032"/>
    <lineage>
        <taxon>Eukaryota</taxon>
        <taxon>Metazoa</taxon>
        <taxon>Spiralia</taxon>
        <taxon>Gnathifera</taxon>
        <taxon>Rotifera</taxon>
        <taxon>Eurotatoria</taxon>
        <taxon>Bdelloidea</taxon>
        <taxon>Philodinida</taxon>
        <taxon>Philodinidae</taxon>
        <taxon>Rotaria</taxon>
    </lineage>
</organism>
<feature type="compositionally biased region" description="Low complexity" evidence="1">
    <location>
        <begin position="485"/>
        <end position="504"/>
    </location>
</feature>
<protein>
    <submittedName>
        <fullName evidence="2">Uncharacterized protein</fullName>
    </submittedName>
</protein>
<feature type="compositionally biased region" description="Polar residues" evidence="1">
    <location>
        <begin position="1114"/>
        <end position="1135"/>
    </location>
</feature>
<feature type="region of interest" description="Disordered" evidence="1">
    <location>
        <begin position="1233"/>
        <end position="1252"/>
    </location>
</feature>
<feature type="compositionally biased region" description="Low complexity" evidence="1">
    <location>
        <begin position="1233"/>
        <end position="1242"/>
    </location>
</feature>
<sequence>MMMTEKYCRLPPTPPSSFSCSTIYHTPTTKHRIHEIKDRLHCQKKQLSTVLEQNNMKLLLKQPQTIRTYSLYDVQDRIDYFEKKKLTDDSENNAKEKTVSHPSLTTSSETLQSVIANTLQQTFFNHESYGSALSRTMMNSRIHDSLIGKRRSLSSSQLISTNDQKRLNRFYPSLSKRVRTYSLSNHTTMAIAATTTFSEDHNTEHQETNSNDLENTYFYPEETTRLDDGISLTTITSNFPVKIKNAQHDVSVCSDTAVSQSDTEENSEAIRPADQNLNNTYDINMVIDTQNENSNNNEEQIIRIRLSLTPPDDNFAGVVHAKKCTVVKEQQCLSDYGNVNHCFKQGNKIRSNIDDVSLNKSMTSSLTHGHNRRVSTDEQLSQQTERANDNENNDDVYCKANQQAIVHSIKMNNDIEMMIRQENDDDDGHYSDDSHYSDDLRYSSDAARNSCASDDLNNTSSTLRQEAISITRVRCKRRKTWIRATSSPTRSSTTTTNNNTKSTSYIQQSNLKKPLIQQLLSNNQVHGTNARQNASVNSTITTKTATSTVLNQTRVKTTTAAMLLHNNSLISNNNKNKNSEALSYDYISLNDDYHSITIDESQQPSKTTSTLTKDSSSSSKTNDFYQTSLSPVKRLLNESIDSNIEIIQMDEQECILEIVDGVLTIVPKEKSISSSIESNEEKNRQQPQIINYNSTQHQKQRSSSVASSISTPSLSEHEQERDDLSSSSSSRLPPKPFILSHDIPTVKPLSPIPTEQSADVLDLYSTPFISNNNKIQKSLLDDSLSSVSSGSDRPVQMKKQQSNILRSSSPINNKSKSSSIKDTSPSTVENQTHSNKCTVLSQLLETVKRVSPTIEADSEKPKLDYSLPKTESIPVSKSDYSLPRSESIPVSKSDYSLPKPESIPVPKPINKARINEFASLLSSSVHLSQPQPIKKSTAAIKTISSPTHSEEQTFTSVQSLNSDREERESYHTVVSNNSEQEQIKKHIDARYNDKLDDRGSIKIKTANIKALFEQKISDTNKALSQSTEHLLHLTEIKQTHKKIPISYECLKRNLPNYQPVVANNNKRNSFQDSFTMNKFNDHIVGTKDVVIEDKQHENGHGVQLRRNTFDQIVHSTTNSSSNSPVLSTNGHSSESLLAREIRETKEKEEELKRQRKKCGLADDGTSSTLNSTNDSMKSESTLSTNPPVKSSSFLSNLDFFSSKANGSLNESTSTITSPRRSIVSTQNLIYDSHSSSSSTSLSNHGRQTSNDELKQVTNVVSQELNRFNENGISILRTCSINGTLYRSSSNQNIVSTQNVNNIVQREIEAIRAKEAELRQLGRIQHTSDEHADPRKYQELISTLPKSQSISTLSSVKLRRDSDNQHLSRHHVPLTATTNGFLKPKTNNNISVSSIRGKFPSPNPAAPVVSSSNGSNDLSKLSSIDRLELEKRQCQEREQELKKQRNSITASISSTNTTINGDSGNVSQEEHDDDQERYFDKIERIKRKENEKAHAPIIRPTKKLDMSQKWEQMMSNKTDD</sequence>
<feature type="compositionally biased region" description="Low complexity" evidence="1">
    <location>
        <begin position="1445"/>
        <end position="1459"/>
    </location>
</feature>
<feature type="region of interest" description="Disordered" evidence="1">
    <location>
        <begin position="943"/>
        <end position="967"/>
    </location>
</feature>
<evidence type="ECO:0000313" key="3">
    <source>
        <dbReference type="Proteomes" id="UP000663838"/>
    </source>
</evidence>
<proteinExistence type="predicted"/>
<feature type="compositionally biased region" description="Polar residues" evidence="1">
    <location>
        <begin position="1374"/>
        <end position="1393"/>
    </location>
</feature>
<accession>A0A821EA27</accession>
<gene>
    <name evidence="2" type="ORF">TOA249_LOCUS12816</name>
</gene>
<feature type="region of interest" description="Disordered" evidence="1">
    <location>
        <begin position="1438"/>
        <end position="1475"/>
    </location>
</feature>
<feature type="compositionally biased region" description="Basic and acidic residues" evidence="1">
    <location>
        <begin position="715"/>
        <end position="724"/>
    </location>
</feature>
<feature type="region of interest" description="Disordered" evidence="1">
    <location>
        <begin position="784"/>
        <end position="834"/>
    </location>
</feature>
<feature type="region of interest" description="Disordered" evidence="1">
    <location>
        <begin position="483"/>
        <end position="507"/>
    </location>
</feature>
<feature type="compositionally biased region" description="Basic and acidic residues" evidence="1">
    <location>
        <begin position="1137"/>
        <end position="1152"/>
    </location>
</feature>
<feature type="compositionally biased region" description="Polar residues" evidence="1">
    <location>
        <begin position="1164"/>
        <end position="1188"/>
    </location>
</feature>
<dbReference type="EMBL" id="CAJOBS010000736">
    <property type="protein sequence ID" value="CAF4634261.1"/>
    <property type="molecule type" value="Genomic_DNA"/>
</dbReference>
<feature type="region of interest" description="Disordered" evidence="1">
    <location>
        <begin position="362"/>
        <end position="395"/>
    </location>
</feature>
<comment type="caution">
    <text evidence="2">The sequence shown here is derived from an EMBL/GenBank/DDBJ whole genome shotgun (WGS) entry which is preliminary data.</text>
</comment>
<feature type="region of interest" description="Disordered" evidence="1">
    <location>
        <begin position="694"/>
        <end position="752"/>
    </location>
</feature>
<feature type="compositionally biased region" description="Low complexity" evidence="1">
    <location>
        <begin position="807"/>
        <end position="827"/>
    </location>
</feature>
<evidence type="ECO:0000313" key="2">
    <source>
        <dbReference type="EMBL" id="CAF4634261.1"/>
    </source>
</evidence>
<feature type="region of interest" description="Disordered" evidence="1">
    <location>
        <begin position="598"/>
        <end position="624"/>
    </location>
</feature>
<feature type="region of interest" description="Disordered" evidence="1">
    <location>
        <begin position="1114"/>
        <end position="1188"/>
    </location>
</feature>
<name>A0A821EA27_9BILA</name>
<feature type="region of interest" description="Disordered" evidence="1">
    <location>
        <begin position="855"/>
        <end position="899"/>
    </location>
</feature>
<feature type="compositionally biased region" description="Polar residues" evidence="1">
    <location>
        <begin position="943"/>
        <end position="961"/>
    </location>
</feature>
<dbReference type="Proteomes" id="UP000663838">
    <property type="component" value="Unassembled WGS sequence"/>
</dbReference>
<dbReference type="PROSITE" id="PS51257">
    <property type="entry name" value="PROKAR_LIPOPROTEIN"/>
    <property type="match status" value="1"/>
</dbReference>
<evidence type="ECO:0000256" key="1">
    <source>
        <dbReference type="SAM" id="MobiDB-lite"/>
    </source>
</evidence>